<feature type="signal peptide" evidence="1">
    <location>
        <begin position="1"/>
        <end position="18"/>
    </location>
</feature>
<sequence length="236" mass="26880">MKKLLPICFLFVAICCRAQDVQRQNATYTPLETIITDLNADTVNDTIRLYETPVAGDPGKFRKMNVSVNGRRMTFFAKDAWDVIDDSFAKENNNAVKSKFAFVYKEAGQSFITLFGYPYPASREEVFILRIKDRNMEVIFHNKIEEPLKMADINNDGSAELITQATPVFSNTTANGLTGSYSPYLVYSLSPVFGIDKTLTEKYNREYYVWAGMRYSDAIRVFYPNDGSKPKLIKTN</sequence>
<dbReference type="EMBL" id="CP029186">
    <property type="protein sequence ID" value="AWH83742.1"/>
    <property type="molecule type" value="Genomic_DNA"/>
</dbReference>
<keyword evidence="1" id="KW-0732">Signal</keyword>
<dbReference type="KEGG" id="falb:HYN59_00805"/>
<accession>A0A2S1QTK7</accession>
<evidence type="ECO:0000313" key="3">
    <source>
        <dbReference type="Proteomes" id="UP000244929"/>
    </source>
</evidence>
<dbReference type="AlphaFoldDB" id="A0A2S1QTK7"/>
<gene>
    <name evidence="2" type="ORF">HYN59_00805</name>
</gene>
<proteinExistence type="predicted"/>
<reference evidence="2 3" key="1">
    <citation type="submission" date="2018-04" db="EMBL/GenBank/DDBJ databases">
        <title>Genome sequencing of Flavobacterium sp. HYN0059.</title>
        <authorList>
            <person name="Yi H."/>
            <person name="Baek C."/>
        </authorList>
    </citation>
    <scope>NUCLEOTIDE SEQUENCE [LARGE SCALE GENOMIC DNA]</scope>
    <source>
        <strain evidence="2 3">HYN0059</strain>
    </source>
</reference>
<dbReference type="OrthoDB" id="660479at2"/>
<organism evidence="2 3">
    <name type="scientific">Flavobacterium album</name>
    <dbReference type="NCBI Taxonomy" id="2175091"/>
    <lineage>
        <taxon>Bacteria</taxon>
        <taxon>Pseudomonadati</taxon>
        <taxon>Bacteroidota</taxon>
        <taxon>Flavobacteriia</taxon>
        <taxon>Flavobacteriales</taxon>
        <taxon>Flavobacteriaceae</taxon>
        <taxon>Flavobacterium</taxon>
    </lineage>
</organism>
<dbReference type="Proteomes" id="UP000244929">
    <property type="component" value="Chromosome"/>
</dbReference>
<dbReference type="RefSeq" id="WP_108776458.1">
    <property type="nucleotide sequence ID" value="NZ_CP029186.1"/>
</dbReference>
<evidence type="ECO:0000313" key="2">
    <source>
        <dbReference type="EMBL" id="AWH83742.1"/>
    </source>
</evidence>
<name>A0A2S1QTK7_9FLAO</name>
<keyword evidence="3" id="KW-1185">Reference proteome</keyword>
<protein>
    <submittedName>
        <fullName evidence="2">Uncharacterized protein</fullName>
    </submittedName>
</protein>
<evidence type="ECO:0000256" key="1">
    <source>
        <dbReference type="SAM" id="SignalP"/>
    </source>
</evidence>
<feature type="chain" id="PRO_5015521880" evidence="1">
    <location>
        <begin position="19"/>
        <end position="236"/>
    </location>
</feature>